<dbReference type="InParanoid" id="A0A2K1J2T5"/>
<dbReference type="Gramene" id="Pp3c17_5730V3.2">
    <property type="protein sequence ID" value="PAC:32906978.CDS.1"/>
    <property type="gene ID" value="Pp3c17_5730"/>
</dbReference>
<dbReference type="Proteomes" id="UP000006727">
    <property type="component" value="Chromosome 17"/>
</dbReference>
<protein>
    <submittedName>
        <fullName evidence="1 2">Uncharacterized protein</fullName>
    </submittedName>
</protein>
<dbReference type="EMBL" id="ABEU02000017">
    <property type="protein sequence ID" value="PNR35839.1"/>
    <property type="molecule type" value="Genomic_DNA"/>
</dbReference>
<dbReference type="Gramene" id="Pp3c17_5730V3.1">
    <property type="protein sequence ID" value="PAC:32906977.CDS.1"/>
    <property type="gene ID" value="Pp3c17_5730"/>
</dbReference>
<organism evidence="1">
    <name type="scientific">Physcomitrium patens</name>
    <name type="common">Spreading-leaved earth moss</name>
    <name type="synonym">Physcomitrella patens</name>
    <dbReference type="NCBI Taxonomy" id="3218"/>
    <lineage>
        <taxon>Eukaryota</taxon>
        <taxon>Viridiplantae</taxon>
        <taxon>Streptophyta</taxon>
        <taxon>Embryophyta</taxon>
        <taxon>Bryophyta</taxon>
        <taxon>Bryophytina</taxon>
        <taxon>Bryopsida</taxon>
        <taxon>Funariidae</taxon>
        <taxon>Funariales</taxon>
        <taxon>Funariaceae</taxon>
        <taxon>Physcomitrium</taxon>
    </lineage>
</organism>
<dbReference type="EnsemblPlants" id="Pp3c17_5730V3.1">
    <property type="protein sequence ID" value="PAC:32906977.CDS.1"/>
    <property type="gene ID" value="Pp3c17_5730"/>
</dbReference>
<evidence type="ECO:0000313" key="3">
    <source>
        <dbReference type="Proteomes" id="UP000006727"/>
    </source>
</evidence>
<gene>
    <name evidence="1" type="ORF">PHYPA_021689</name>
</gene>
<reference evidence="2" key="3">
    <citation type="submission" date="2020-12" db="UniProtKB">
        <authorList>
            <consortium name="EnsemblPlants"/>
        </authorList>
    </citation>
    <scope>IDENTIFICATION</scope>
</reference>
<accession>A0A2K1J2T5</accession>
<sequence length="60" mass="6706">MNNLKREFSLVAVPPTNLTQKSSIVVELSNELTKLLSQEVDTNCAANRVTPPHCHENFIL</sequence>
<dbReference type="EnsemblPlants" id="Pp3c17_5730V3.2">
    <property type="protein sequence ID" value="PAC:32906978.CDS.1"/>
    <property type="gene ID" value="Pp3c17_5730"/>
</dbReference>
<evidence type="ECO:0000313" key="1">
    <source>
        <dbReference type="EMBL" id="PNR35839.1"/>
    </source>
</evidence>
<evidence type="ECO:0000313" key="2">
    <source>
        <dbReference type="EnsemblPlants" id="PAC:32906977.CDS.1"/>
    </source>
</evidence>
<reference evidence="1 3" key="2">
    <citation type="journal article" date="2018" name="Plant J.">
        <title>The Physcomitrella patens chromosome-scale assembly reveals moss genome structure and evolution.</title>
        <authorList>
            <person name="Lang D."/>
            <person name="Ullrich K.K."/>
            <person name="Murat F."/>
            <person name="Fuchs J."/>
            <person name="Jenkins J."/>
            <person name="Haas F.B."/>
            <person name="Piednoel M."/>
            <person name="Gundlach H."/>
            <person name="Van Bel M."/>
            <person name="Meyberg R."/>
            <person name="Vives C."/>
            <person name="Morata J."/>
            <person name="Symeonidi A."/>
            <person name="Hiss M."/>
            <person name="Muchero W."/>
            <person name="Kamisugi Y."/>
            <person name="Saleh O."/>
            <person name="Blanc G."/>
            <person name="Decker E.L."/>
            <person name="van Gessel N."/>
            <person name="Grimwood J."/>
            <person name="Hayes R.D."/>
            <person name="Graham S.W."/>
            <person name="Gunter L.E."/>
            <person name="McDaniel S.F."/>
            <person name="Hoernstein S.N.W."/>
            <person name="Larsson A."/>
            <person name="Li F.W."/>
            <person name="Perroud P.F."/>
            <person name="Phillips J."/>
            <person name="Ranjan P."/>
            <person name="Rokshar D.S."/>
            <person name="Rothfels C.J."/>
            <person name="Schneider L."/>
            <person name="Shu S."/>
            <person name="Stevenson D.W."/>
            <person name="Thummler F."/>
            <person name="Tillich M."/>
            <person name="Villarreal Aguilar J.C."/>
            <person name="Widiez T."/>
            <person name="Wong G.K."/>
            <person name="Wymore A."/>
            <person name="Zhang Y."/>
            <person name="Zimmer A.D."/>
            <person name="Quatrano R.S."/>
            <person name="Mayer K.F.X."/>
            <person name="Goodstein D."/>
            <person name="Casacuberta J.M."/>
            <person name="Vandepoele K."/>
            <person name="Reski R."/>
            <person name="Cuming A.C."/>
            <person name="Tuskan G.A."/>
            <person name="Maumus F."/>
            <person name="Salse J."/>
            <person name="Schmutz J."/>
            <person name="Rensing S.A."/>
        </authorList>
    </citation>
    <scope>NUCLEOTIDE SEQUENCE [LARGE SCALE GENOMIC DNA]</scope>
    <source>
        <strain evidence="2 3">cv. Gransden 2004</strain>
    </source>
</reference>
<keyword evidence="3" id="KW-1185">Reference proteome</keyword>
<dbReference type="AlphaFoldDB" id="A0A2K1J2T5"/>
<name>A0A2K1J2T5_PHYPA</name>
<proteinExistence type="predicted"/>
<reference evidence="1 3" key="1">
    <citation type="journal article" date="2008" name="Science">
        <title>The Physcomitrella genome reveals evolutionary insights into the conquest of land by plants.</title>
        <authorList>
            <person name="Rensing S."/>
            <person name="Lang D."/>
            <person name="Zimmer A."/>
            <person name="Terry A."/>
            <person name="Salamov A."/>
            <person name="Shapiro H."/>
            <person name="Nishiyama T."/>
            <person name="Perroud P.-F."/>
            <person name="Lindquist E."/>
            <person name="Kamisugi Y."/>
            <person name="Tanahashi T."/>
            <person name="Sakakibara K."/>
            <person name="Fujita T."/>
            <person name="Oishi K."/>
            <person name="Shin-I T."/>
            <person name="Kuroki Y."/>
            <person name="Toyoda A."/>
            <person name="Suzuki Y."/>
            <person name="Hashimoto A."/>
            <person name="Yamaguchi K."/>
            <person name="Sugano A."/>
            <person name="Kohara Y."/>
            <person name="Fujiyama A."/>
            <person name="Anterola A."/>
            <person name="Aoki S."/>
            <person name="Ashton N."/>
            <person name="Barbazuk W.B."/>
            <person name="Barker E."/>
            <person name="Bennetzen J."/>
            <person name="Bezanilla M."/>
            <person name="Blankenship R."/>
            <person name="Cho S.H."/>
            <person name="Dutcher S."/>
            <person name="Estelle M."/>
            <person name="Fawcett J.A."/>
            <person name="Gundlach H."/>
            <person name="Hanada K."/>
            <person name="Heyl A."/>
            <person name="Hicks K.A."/>
            <person name="Hugh J."/>
            <person name="Lohr M."/>
            <person name="Mayer K."/>
            <person name="Melkozernov A."/>
            <person name="Murata T."/>
            <person name="Nelson D."/>
            <person name="Pils B."/>
            <person name="Prigge M."/>
            <person name="Reiss B."/>
            <person name="Renner T."/>
            <person name="Rombauts S."/>
            <person name="Rushton P."/>
            <person name="Sanderfoot A."/>
            <person name="Schween G."/>
            <person name="Shiu S.-H."/>
            <person name="Stueber K."/>
            <person name="Theodoulou F.L."/>
            <person name="Tu H."/>
            <person name="Van de Peer Y."/>
            <person name="Verrier P.J."/>
            <person name="Waters E."/>
            <person name="Wood A."/>
            <person name="Yang L."/>
            <person name="Cove D."/>
            <person name="Cuming A."/>
            <person name="Hasebe M."/>
            <person name="Lucas S."/>
            <person name="Mishler D.B."/>
            <person name="Reski R."/>
            <person name="Grigoriev I."/>
            <person name="Quatrano R.S."/>
            <person name="Boore J.L."/>
        </authorList>
    </citation>
    <scope>NUCLEOTIDE SEQUENCE [LARGE SCALE GENOMIC DNA]</scope>
    <source>
        <strain evidence="2 3">cv. Gransden 2004</strain>
    </source>
</reference>